<evidence type="ECO:0008006" key="4">
    <source>
        <dbReference type="Google" id="ProtNLM"/>
    </source>
</evidence>
<name>A0A843TQB7_COLES</name>
<feature type="transmembrane region" description="Helical" evidence="1">
    <location>
        <begin position="79"/>
        <end position="96"/>
    </location>
</feature>
<feature type="transmembrane region" description="Helical" evidence="1">
    <location>
        <begin position="39"/>
        <end position="59"/>
    </location>
</feature>
<evidence type="ECO:0000256" key="1">
    <source>
        <dbReference type="SAM" id="Phobius"/>
    </source>
</evidence>
<feature type="transmembrane region" description="Helical" evidence="1">
    <location>
        <begin position="6"/>
        <end position="27"/>
    </location>
</feature>
<evidence type="ECO:0000313" key="2">
    <source>
        <dbReference type="EMBL" id="MQL73818.1"/>
    </source>
</evidence>
<keyword evidence="3" id="KW-1185">Reference proteome</keyword>
<proteinExistence type="predicted"/>
<reference evidence="2" key="1">
    <citation type="submission" date="2017-07" db="EMBL/GenBank/DDBJ databases">
        <title>Taro Niue Genome Assembly and Annotation.</title>
        <authorList>
            <person name="Atibalentja N."/>
            <person name="Keating K."/>
            <person name="Fields C.J."/>
        </authorList>
    </citation>
    <scope>NUCLEOTIDE SEQUENCE</scope>
    <source>
        <strain evidence="2">Niue_2</strain>
        <tissue evidence="2">Leaf</tissue>
    </source>
</reference>
<dbReference type="AlphaFoldDB" id="A0A843TQB7"/>
<evidence type="ECO:0000313" key="3">
    <source>
        <dbReference type="Proteomes" id="UP000652761"/>
    </source>
</evidence>
<gene>
    <name evidence="2" type="ORF">Taro_006147</name>
</gene>
<protein>
    <recommendedName>
        <fullName evidence="4">Protein S-acyltransferase</fullName>
    </recommendedName>
</protein>
<keyword evidence="1" id="KW-0812">Transmembrane</keyword>
<feature type="transmembrane region" description="Helical" evidence="1">
    <location>
        <begin position="316"/>
        <end position="335"/>
    </location>
</feature>
<dbReference type="Proteomes" id="UP000652761">
    <property type="component" value="Unassembled WGS sequence"/>
</dbReference>
<feature type="transmembrane region" description="Helical" evidence="1">
    <location>
        <begin position="108"/>
        <end position="129"/>
    </location>
</feature>
<keyword evidence="1" id="KW-1133">Transmembrane helix</keyword>
<keyword evidence="1" id="KW-0472">Membrane</keyword>
<dbReference type="EMBL" id="NMUH01000180">
    <property type="protein sequence ID" value="MQL73818.1"/>
    <property type="molecule type" value="Genomic_DNA"/>
</dbReference>
<accession>A0A843TQB7</accession>
<comment type="caution">
    <text evidence="2">The sequence shown here is derived from an EMBL/GenBank/DDBJ whole genome shotgun (WGS) entry which is preliminary data.</text>
</comment>
<dbReference type="OrthoDB" id="5977743at2759"/>
<sequence>MEVQWLLMLHAVGTLLVVVSLLCGHWPIFEGTPIERIHYFITVGAYEYLMRFVMVVFGSRGRNVFLSVEHYCCDRPNPILQMIYLAIIGVTYFFLVKSSFRYIPGYYVAVWHRYASMLAVGFGVLLFLLTSFSDPGTIKNENVSHYISAYPYDNILYMEKVCPTCKILKWFVNLGLLGRNTAKYATVVWPGLIITVDGWCISYYIICSLYEKQMSSWICLTWFHNCRIIALGRRTHGILWLFCFGECSPLPSLPIESGESNVVLGLVLASQMRERKVIYILTAHYGIENTFSNLAPHISQSLELLQWLLLSYNTQILIMVFLTVVSLLLAGFFGYHTHLCVTNTTTNETFKWQDYISWKTKLNEAKASAAALKASISSMNGEKEAPQRKWRMFCRKPAVQTEEVVKNNIYDRGIFRNLSEIVFPLSVRPSFSRTKEA</sequence>
<feature type="transmembrane region" description="Helical" evidence="1">
    <location>
        <begin position="187"/>
        <end position="206"/>
    </location>
</feature>
<organism evidence="2 3">
    <name type="scientific">Colocasia esculenta</name>
    <name type="common">Wild taro</name>
    <name type="synonym">Arum esculentum</name>
    <dbReference type="NCBI Taxonomy" id="4460"/>
    <lineage>
        <taxon>Eukaryota</taxon>
        <taxon>Viridiplantae</taxon>
        <taxon>Streptophyta</taxon>
        <taxon>Embryophyta</taxon>
        <taxon>Tracheophyta</taxon>
        <taxon>Spermatophyta</taxon>
        <taxon>Magnoliopsida</taxon>
        <taxon>Liliopsida</taxon>
        <taxon>Araceae</taxon>
        <taxon>Aroideae</taxon>
        <taxon>Colocasieae</taxon>
        <taxon>Colocasia</taxon>
    </lineage>
</organism>